<accession>A0A967EXG5</accession>
<dbReference type="Proteomes" id="UP000761264">
    <property type="component" value="Unassembled WGS sequence"/>
</dbReference>
<dbReference type="EMBL" id="JAAQPH010000007">
    <property type="protein sequence ID" value="NIA69200.1"/>
    <property type="molecule type" value="Genomic_DNA"/>
</dbReference>
<keyword evidence="2" id="KW-0560">Oxidoreductase</keyword>
<dbReference type="GO" id="GO:0005506">
    <property type="term" value="F:iron ion binding"/>
    <property type="evidence" value="ECO:0007669"/>
    <property type="project" value="UniProtKB-ARBA"/>
</dbReference>
<dbReference type="Gene3D" id="2.60.120.620">
    <property type="entry name" value="q2cbj1_9rhob like domain"/>
    <property type="match status" value="1"/>
</dbReference>
<dbReference type="PANTHER" id="PTHR20883">
    <property type="entry name" value="PHYTANOYL-COA DIOXYGENASE DOMAIN CONTAINING 1"/>
    <property type="match status" value="1"/>
</dbReference>
<evidence type="ECO:0000313" key="2">
    <source>
        <dbReference type="EMBL" id="NIA69200.1"/>
    </source>
</evidence>
<dbReference type="SUPFAM" id="SSF51197">
    <property type="entry name" value="Clavaminate synthase-like"/>
    <property type="match status" value="1"/>
</dbReference>
<dbReference type="Pfam" id="PF05721">
    <property type="entry name" value="PhyH"/>
    <property type="match status" value="1"/>
</dbReference>
<dbReference type="AlphaFoldDB" id="A0A967EXG5"/>
<keyword evidence="3" id="KW-1185">Reference proteome</keyword>
<dbReference type="GO" id="GO:0016706">
    <property type="term" value="F:2-oxoglutarate-dependent dioxygenase activity"/>
    <property type="evidence" value="ECO:0007669"/>
    <property type="project" value="UniProtKB-ARBA"/>
</dbReference>
<evidence type="ECO:0000313" key="3">
    <source>
        <dbReference type="Proteomes" id="UP000761264"/>
    </source>
</evidence>
<keyword evidence="2" id="KW-0223">Dioxygenase</keyword>
<sequence>MDEKTQNAVVEELLNGKGYAVLPQVFSPEEIRQARDLIMRFSDRDTPKATHFQGANAEKLHLQRRVWNLLNKGRIFVDMVQREPIVSIMKRFLGSEFILGSIAANRLLPGGPGQELHIDYPYWDMYKRESFPAGINPSFPLNAQVSILLDDFTEENGATAIVAGSQKLGRYPSDADRATAKPDRLIGKAGDAALFFGMAWHAAMPNESTADRTAILIQYLPKFVKPMEDQVRGLDPAVLAEASPLLRQLVGLDYPYPQILDEAEAGNAEGRVS</sequence>
<gene>
    <name evidence="2" type="ORF">HBA54_11425</name>
</gene>
<dbReference type="PANTHER" id="PTHR20883:SF48">
    <property type="entry name" value="ECTOINE DIOXYGENASE"/>
    <property type="match status" value="1"/>
</dbReference>
<evidence type="ECO:0000256" key="1">
    <source>
        <dbReference type="ARBA" id="ARBA00001954"/>
    </source>
</evidence>
<dbReference type="InterPro" id="IPR008775">
    <property type="entry name" value="Phytyl_CoA_dOase-like"/>
</dbReference>
<dbReference type="RefSeq" id="WP_167224532.1">
    <property type="nucleotide sequence ID" value="NZ_JAAQPH010000007.1"/>
</dbReference>
<comment type="caution">
    <text evidence="2">The sequence shown here is derived from an EMBL/GenBank/DDBJ whole genome shotgun (WGS) entry which is preliminary data.</text>
</comment>
<proteinExistence type="predicted"/>
<comment type="cofactor">
    <cofactor evidence="1">
        <name>Fe(2+)</name>
        <dbReference type="ChEBI" id="CHEBI:29033"/>
    </cofactor>
</comment>
<organism evidence="2 3">
    <name type="scientific">Pelagibius litoralis</name>
    <dbReference type="NCBI Taxonomy" id="374515"/>
    <lineage>
        <taxon>Bacteria</taxon>
        <taxon>Pseudomonadati</taxon>
        <taxon>Pseudomonadota</taxon>
        <taxon>Alphaproteobacteria</taxon>
        <taxon>Rhodospirillales</taxon>
        <taxon>Rhodovibrionaceae</taxon>
        <taxon>Pelagibius</taxon>
    </lineage>
</organism>
<name>A0A967EXG5_9PROT</name>
<protein>
    <submittedName>
        <fullName evidence="2">Phytanoyl-CoA dioxygenase</fullName>
    </submittedName>
</protein>
<reference evidence="2" key="1">
    <citation type="submission" date="2020-03" db="EMBL/GenBank/DDBJ databases">
        <title>Genome of Pelagibius litoralis DSM 21314T.</title>
        <authorList>
            <person name="Wang G."/>
        </authorList>
    </citation>
    <scope>NUCLEOTIDE SEQUENCE</scope>
    <source>
        <strain evidence="2">DSM 21314</strain>
    </source>
</reference>